<comment type="caution">
    <text evidence="2">The sequence shown here is derived from an EMBL/GenBank/DDBJ whole genome shotgun (WGS) entry which is preliminary data.</text>
</comment>
<evidence type="ECO:0000313" key="2">
    <source>
        <dbReference type="EMBL" id="RVW99747.1"/>
    </source>
</evidence>
<gene>
    <name evidence="2" type="primary">LIMYB_42</name>
    <name evidence="2" type="ORF">CK203_029275</name>
</gene>
<proteinExistence type="predicted"/>
<dbReference type="PANTHER" id="PTHR47584:SF14">
    <property type="entry name" value="L10-INTERACTING MYB DOMAIN-CONTAINING PROTEIN-LIKE"/>
    <property type="match status" value="1"/>
</dbReference>
<sequence>MPCSRIDPTSGQVDSEEVEIELGVDSKCASEEEGEKLKVKGASQVMTTEIANVEDVGTWRGNIEKIFIDIMVIEVNKGNMDSGTFSTNTWRRILLEINSQGKRNFNLKQLKQKFNRLRAMHREFFDILKHTGFGWDAETNMVHTLEETWKNYIRAHPNTKRFCSKGYPNYNLMGLIFNPSTTIGALHYSSTQDPPNTDDEDEMDDNLEHGGVHVDVDTKILDDLLRLEMVGGVTTRSRKCTIDSLLEHRCKKESKLSQMRDALKA</sequence>
<name>A0A438ISQ5_VITVI</name>
<feature type="domain" description="Myb/SANT-like" evidence="1">
    <location>
        <begin position="59"/>
        <end position="152"/>
    </location>
</feature>
<dbReference type="InterPro" id="IPR045026">
    <property type="entry name" value="LIMYB"/>
</dbReference>
<dbReference type="InterPro" id="IPR024752">
    <property type="entry name" value="Myb/SANT-like_dom"/>
</dbReference>
<evidence type="ECO:0000313" key="3">
    <source>
        <dbReference type="Proteomes" id="UP000288805"/>
    </source>
</evidence>
<dbReference type="PANTHER" id="PTHR47584">
    <property type="match status" value="1"/>
</dbReference>
<evidence type="ECO:0000259" key="1">
    <source>
        <dbReference type="Pfam" id="PF12776"/>
    </source>
</evidence>
<organism evidence="2 3">
    <name type="scientific">Vitis vinifera</name>
    <name type="common">Grape</name>
    <dbReference type="NCBI Taxonomy" id="29760"/>
    <lineage>
        <taxon>Eukaryota</taxon>
        <taxon>Viridiplantae</taxon>
        <taxon>Streptophyta</taxon>
        <taxon>Embryophyta</taxon>
        <taxon>Tracheophyta</taxon>
        <taxon>Spermatophyta</taxon>
        <taxon>Magnoliopsida</taxon>
        <taxon>eudicotyledons</taxon>
        <taxon>Gunneridae</taxon>
        <taxon>Pentapetalae</taxon>
        <taxon>rosids</taxon>
        <taxon>Vitales</taxon>
        <taxon>Vitaceae</taxon>
        <taxon>Viteae</taxon>
        <taxon>Vitis</taxon>
    </lineage>
</organism>
<dbReference type="EMBL" id="QGNW01000085">
    <property type="protein sequence ID" value="RVW99747.1"/>
    <property type="molecule type" value="Genomic_DNA"/>
</dbReference>
<accession>A0A438ISQ5</accession>
<protein>
    <submittedName>
        <fullName evidence="2">L10-interacting MYB domain-containing protein</fullName>
    </submittedName>
</protein>
<reference evidence="2 3" key="1">
    <citation type="journal article" date="2018" name="PLoS Genet.">
        <title>Population sequencing reveals clonal diversity and ancestral inbreeding in the grapevine cultivar Chardonnay.</title>
        <authorList>
            <person name="Roach M.J."/>
            <person name="Johnson D.L."/>
            <person name="Bohlmann J."/>
            <person name="van Vuuren H.J."/>
            <person name="Jones S.J."/>
            <person name="Pretorius I.S."/>
            <person name="Schmidt S.A."/>
            <person name="Borneman A.R."/>
        </authorList>
    </citation>
    <scope>NUCLEOTIDE SEQUENCE [LARGE SCALE GENOMIC DNA]</scope>
    <source>
        <strain evidence="3">cv. Chardonnay</strain>
        <tissue evidence="2">Leaf</tissue>
    </source>
</reference>
<dbReference type="Proteomes" id="UP000288805">
    <property type="component" value="Unassembled WGS sequence"/>
</dbReference>
<dbReference type="Pfam" id="PF12776">
    <property type="entry name" value="Myb_DNA-bind_3"/>
    <property type="match status" value="1"/>
</dbReference>
<dbReference type="AlphaFoldDB" id="A0A438ISQ5"/>